<feature type="domain" description="Transcription regulator TrmB N-terminal" evidence="1">
    <location>
        <begin position="7"/>
        <end position="71"/>
    </location>
</feature>
<dbReference type="InterPro" id="IPR002831">
    <property type="entry name" value="Tscrpt_reg_TrmB_N"/>
</dbReference>
<dbReference type="PANTHER" id="PTHR34293:SF1">
    <property type="entry name" value="HTH-TYPE TRANSCRIPTIONAL REGULATOR TRMBL2"/>
    <property type="match status" value="1"/>
</dbReference>
<sequence>MIEGLVAVGFSSQEARVYVALLRQPSATGYEIAKLAGLQRANVYQVLSGLTERGVVSQVNDTPARFVAQPPAEVLGRIKRDTVSRCEALTAELAALAAPAEPAAFWSLRGRDVTISRAASLVAEATTRVAVCLWSDDLAWLGEPLRAAARSGCEVVVNVFGDAPVDFGEVYRHEPPDRTVGGHLLTLSVDHETALIASLDEPAGAVYTKHPALLRVVDKLIRDEAYLAAIYAELRPELEEAFGQHLVRLRSKLLPPDQASALLSVVGFGADDSAVNALLPIGEE</sequence>
<dbReference type="InterPro" id="IPR036390">
    <property type="entry name" value="WH_DNA-bd_sf"/>
</dbReference>
<organism evidence="3 4">
    <name type="scientific">Tenggerimyces flavus</name>
    <dbReference type="NCBI Taxonomy" id="1708749"/>
    <lineage>
        <taxon>Bacteria</taxon>
        <taxon>Bacillati</taxon>
        <taxon>Actinomycetota</taxon>
        <taxon>Actinomycetes</taxon>
        <taxon>Propionibacteriales</taxon>
        <taxon>Nocardioidaceae</taxon>
        <taxon>Tenggerimyces</taxon>
    </lineage>
</organism>
<protein>
    <submittedName>
        <fullName evidence="3">TrmB family transcriptional regulator</fullName>
    </submittedName>
</protein>
<evidence type="ECO:0000259" key="1">
    <source>
        <dbReference type="Pfam" id="PF01978"/>
    </source>
</evidence>
<dbReference type="CDD" id="cd09124">
    <property type="entry name" value="PLDc_like_TrmB_middle"/>
    <property type="match status" value="1"/>
</dbReference>
<dbReference type="Proteomes" id="UP001595699">
    <property type="component" value="Unassembled WGS sequence"/>
</dbReference>
<evidence type="ECO:0000313" key="4">
    <source>
        <dbReference type="Proteomes" id="UP001595699"/>
    </source>
</evidence>
<evidence type="ECO:0000313" key="3">
    <source>
        <dbReference type="EMBL" id="MFC3766265.1"/>
    </source>
</evidence>
<dbReference type="InterPro" id="IPR051797">
    <property type="entry name" value="TrmB-like"/>
</dbReference>
<keyword evidence="4" id="KW-1185">Reference proteome</keyword>
<gene>
    <name evidence="3" type="ORF">ACFOUW_35935</name>
</gene>
<dbReference type="Pfam" id="PF01978">
    <property type="entry name" value="TrmB"/>
    <property type="match status" value="1"/>
</dbReference>
<feature type="domain" description="Transcription regulator TrmB C-terminal" evidence="2">
    <location>
        <begin position="105"/>
        <end position="198"/>
    </location>
</feature>
<dbReference type="RefSeq" id="WP_205117522.1">
    <property type="nucleotide sequence ID" value="NZ_JAFBCM010000001.1"/>
</dbReference>
<dbReference type="Gene3D" id="1.10.10.10">
    <property type="entry name" value="Winged helix-like DNA-binding domain superfamily/Winged helix DNA-binding domain"/>
    <property type="match status" value="1"/>
</dbReference>
<name>A0ABV7YLN5_9ACTN</name>
<accession>A0ABV7YLN5</accession>
<dbReference type="Pfam" id="PF11495">
    <property type="entry name" value="Regulator_TrmB"/>
    <property type="match status" value="1"/>
</dbReference>
<proteinExistence type="predicted"/>
<dbReference type="InterPro" id="IPR021586">
    <property type="entry name" value="Tscrpt_reg_TrmB_C"/>
</dbReference>
<reference evidence="4" key="1">
    <citation type="journal article" date="2019" name="Int. J. Syst. Evol. Microbiol.">
        <title>The Global Catalogue of Microorganisms (GCM) 10K type strain sequencing project: providing services to taxonomists for standard genome sequencing and annotation.</title>
        <authorList>
            <consortium name="The Broad Institute Genomics Platform"/>
            <consortium name="The Broad Institute Genome Sequencing Center for Infectious Disease"/>
            <person name="Wu L."/>
            <person name="Ma J."/>
        </authorList>
    </citation>
    <scope>NUCLEOTIDE SEQUENCE [LARGE SCALE GENOMIC DNA]</scope>
    <source>
        <strain evidence="4">CGMCC 4.7241</strain>
    </source>
</reference>
<comment type="caution">
    <text evidence="3">The sequence shown here is derived from an EMBL/GenBank/DDBJ whole genome shotgun (WGS) entry which is preliminary data.</text>
</comment>
<dbReference type="PANTHER" id="PTHR34293">
    <property type="entry name" value="HTH-TYPE TRANSCRIPTIONAL REGULATOR TRMBL2"/>
    <property type="match status" value="1"/>
</dbReference>
<dbReference type="EMBL" id="JBHRZH010000050">
    <property type="protein sequence ID" value="MFC3766265.1"/>
    <property type="molecule type" value="Genomic_DNA"/>
</dbReference>
<dbReference type="InterPro" id="IPR036388">
    <property type="entry name" value="WH-like_DNA-bd_sf"/>
</dbReference>
<evidence type="ECO:0000259" key="2">
    <source>
        <dbReference type="Pfam" id="PF11495"/>
    </source>
</evidence>
<dbReference type="SUPFAM" id="SSF46785">
    <property type="entry name" value="Winged helix' DNA-binding domain"/>
    <property type="match status" value="1"/>
</dbReference>